<evidence type="ECO:0000313" key="2">
    <source>
        <dbReference type="EMBL" id="TKC04716.1"/>
    </source>
</evidence>
<reference evidence="2 3" key="1">
    <citation type="submission" date="2019-04" db="EMBL/GenBank/DDBJ databases">
        <title>Pedobacter sp. RP-3-22 sp. nov., isolated from Arctic soil.</title>
        <authorList>
            <person name="Dahal R.H."/>
            <person name="Kim D.-U."/>
        </authorList>
    </citation>
    <scope>NUCLEOTIDE SEQUENCE [LARGE SCALE GENOMIC DNA]</scope>
    <source>
        <strain evidence="2 3">RP-3-22</strain>
    </source>
</reference>
<dbReference type="AlphaFoldDB" id="A0A4U1CCU8"/>
<evidence type="ECO:0000313" key="3">
    <source>
        <dbReference type="Proteomes" id="UP000309488"/>
    </source>
</evidence>
<accession>A0A4U1CCU8</accession>
<feature type="signal peptide" evidence="1">
    <location>
        <begin position="1"/>
        <end position="19"/>
    </location>
</feature>
<dbReference type="EMBL" id="SWBR01000006">
    <property type="protein sequence ID" value="TKC04716.1"/>
    <property type="molecule type" value="Genomic_DNA"/>
</dbReference>
<dbReference type="RefSeq" id="WP_136844014.1">
    <property type="nucleotide sequence ID" value="NZ_SWBR01000006.1"/>
</dbReference>
<name>A0A4U1CCU8_9SPHI</name>
<gene>
    <name evidence="2" type="ORF">FA048_18695</name>
</gene>
<keyword evidence="1" id="KW-0732">Signal</keyword>
<dbReference type="Proteomes" id="UP000309488">
    <property type="component" value="Unassembled WGS sequence"/>
</dbReference>
<feature type="chain" id="PRO_5020574251" evidence="1">
    <location>
        <begin position="20"/>
        <end position="269"/>
    </location>
</feature>
<proteinExistence type="predicted"/>
<keyword evidence="3" id="KW-1185">Reference proteome</keyword>
<evidence type="ECO:0000256" key="1">
    <source>
        <dbReference type="SAM" id="SignalP"/>
    </source>
</evidence>
<organism evidence="2 3">
    <name type="scientific">Pedobacter polaris</name>
    <dbReference type="NCBI Taxonomy" id="2571273"/>
    <lineage>
        <taxon>Bacteria</taxon>
        <taxon>Pseudomonadati</taxon>
        <taxon>Bacteroidota</taxon>
        <taxon>Sphingobacteriia</taxon>
        <taxon>Sphingobacteriales</taxon>
        <taxon>Sphingobacteriaceae</taxon>
        <taxon>Pedobacter</taxon>
    </lineage>
</organism>
<sequence>MKKINLLFPLMMISLAGFAQTLAETQQQNARATGYAIVASRNPGKNISIIVIPWDGTNTLEYNANNQLNSGWHAQAAIKGNYFDQAFDGNNFTAYSSVVLNQADFDLYKHTGTQWWIVCSPVIPPFSNSGITISDDQNVGIGTTTPKEKLSVNGKIRAHEIKVETANWPDYVFEDDYKIASLTEIEKYIKQNKHLPEMPSAKEVEANGLQLGEMNKLLLKKVEELTLHLIQKDKDLLETKKLMEKTKTDLTEKLTLQEARLLKIENLIK</sequence>
<dbReference type="OrthoDB" id="657976at2"/>
<protein>
    <submittedName>
        <fullName evidence="2">Uncharacterized protein</fullName>
    </submittedName>
</protein>
<comment type="caution">
    <text evidence="2">The sequence shown here is derived from an EMBL/GenBank/DDBJ whole genome shotgun (WGS) entry which is preliminary data.</text>
</comment>